<accession>A0A1F4VR91</accession>
<dbReference type="AlphaFoldDB" id="A0A1F4VR91"/>
<evidence type="ECO:0000256" key="1">
    <source>
        <dbReference type="SAM" id="Phobius"/>
    </source>
</evidence>
<dbReference type="STRING" id="1802627.A3A70_01725"/>
<dbReference type="Proteomes" id="UP000178964">
    <property type="component" value="Unassembled WGS sequence"/>
</dbReference>
<protein>
    <recommendedName>
        <fullName evidence="4">Type 4 fimbrial biogenesis protein PilX N-terminal domain-containing protein</fullName>
    </recommendedName>
</protein>
<evidence type="ECO:0000313" key="2">
    <source>
        <dbReference type="EMBL" id="OGC59659.1"/>
    </source>
</evidence>
<keyword evidence="1" id="KW-0812">Transmembrane</keyword>
<evidence type="ECO:0000313" key="3">
    <source>
        <dbReference type="Proteomes" id="UP000178964"/>
    </source>
</evidence>
<organism evidence="2 3">
    <name type="scientific">candidate division WWE3 bacterium RIFCSPLOWO2_01_FULL_42_11</name>
    <dbReference type="NCBI Taxonomy" id="1802627"/>
    <lineage>
        <taxon>Bacteria</taxon>
        <taxon>Katanobacteria</taxon>
    </lineage>
</organism>
<dbReference type="EMBL" id="MEVK01000011">
    <property type="protein sequence ID" value="OGC59659.1"/>
    <property type="molecule type" value="Genomic_DNA"/>
</dbReference>
<comment type="caution">
    <text evidence="2">The sequence shown here is derived from an EMBL/GenBank/DDBJ whole genome shotgun (WGS) entry which is preliminary data.</text>
</comment>
<evidence type="ECO:0008006" key="4">
    <source>
        <dbReference type="Google" id="ProtNLM"/>
    </source>
</evidence>
<keyword evidence="1" id="KW-0472">Membrane</keyword>
<name>A0A1F4VR91_UNCKA</name>
<reference evidence="2 3" key="1">
    <citation type="journal article" date="2016" name="Nat. Commun.">
        <title>Thousands of microbial genomes shed light on interconnected biogeochemical processes in an aquifer system.</title>
        <authorList>
            <person name="Anantharaman K."/>
            <person name="Brown C.T."/>
            <person name="Hug L.A."/>
            <person name="Sharon I."/>
            <person name="Castelle C.J."/>
            <person name="Probst A.J."/>
            <person name="Thomas B.C."/>
            <person name="Singh A."/>
            <person name="Wilkins M.J."/>
            <person name="Karaoz U."/>
            <person name="Brodie E.L."/>
            <person name="Williams K.H."/>
            <person name="Hubbard S.S."/>
            <person name="Banfield J.F."/>
        </authorList>
    </citation>
    <scope>NUCLEOTIDE SEQUENCE [LARGE SCALE GENOMIC DNA]</scope>
</reference>
<proteinExistence type="predicted"/>
<sequence length="319" mass="34368">MTKHRNTSKTNIQRGQILLIVLMVMGVALTLGLTASVRSLGGLLLSQNSQESVSCQVALESGIENILAQLANTATANGVALCSASKLRDSTWDNSGTLETNMQVCDLETNTCGNSAQFGDTAMDFAACVAKEKDQSDWMDLAVDSTTQIPIRELNVTAPASVDIHWLDDNTTFPLATPEVTIYGKNNSTNAVEKLYYNLTDPDTADSCNTGSLGSVQASSIFTGGKMINVTVPGTSGSYASDIMILRVHFLCDGVKNLRVIGKNSSGNQVDLPPQYYRIRSTCLNKPVTREIEVQRTFGELPSLFEYGLYSGSKNDPIQ</sequence>
<gene>
    <name evidence="2" type="ORF">A3A70_01725</name>
</gene>
<feature type="transmembrane region" description="Helical" evidence="1">
    <location>
        <begin position="20"/>
        <end position="45"/>
    </location>
</feature>
<keyword evidence="1" id="KW-1133">Transmembrane helix</keyword>